<evidence type="ECO:0000256" key="1">
    <source>
        <dbReference type="ARBA" id="ARBA00022448"/>
    </source>
</evidence>
<keyword evidence="3" id="KW-0812">Transmembrane</keyword>
<evidence type="ECO:0000313" key="4">
    <source>
        <dbReference type="EMBL" id="TWT61488.1"/>
    </source>
</evidence>
<keyword evidence="3" id="KW-0472">Membrane</keyword>
<keyword evidence="1" id="KW-0813">Transport</keyword>
<dbReference type="Proteomes" id="UP000316095">
    <property type="component" value="Unassembled WGS sequence"/>
</dbReference>
<dbReference type="RefSeq" id="WP_146503472.1">
    <property type="nucleotide sequence ID" value="NZ_SJPG01000001.1"/>
</dbReference>
<dbReference type="Gene3D" id="1.10.287.470">
    <property type="entry name" value="Helix hairpin bin"/>
    <property type="match status" value="1"/>
</dbReference>
<dbReference type="OrthoDB" id="248877at2"/>
<proteinExistence type="predicted"/>
<name>A0A5C5XFE5_9PLAN</name>
<gene>
    <name evidence="4" type="ORF">Pan54_22240</name>
</gene>
<dbReference type="PANTHER" id="PTHR30097">
    <property type="entry name" value="CATION EFFLUX SYSTEM PROTEIN CUSB"/>
    <property type="match status" value="1"/>
</dbReference>
<keyword evidence="3" id="KW-1133">Transmembrane helix</keyword>
<evidence type="ECO:0000313" key="5">
    <source>
        <dbReference type="Proteomes" id="UP000316095"/>
    </source>
</evidence>
<dbReference type="GO" id="GO:0030313">
    <property type="term" value="C:cell envelope"/>
    <property type="evidence" value="ECO:0007669"/>
    <property type="project" value="TreeGrafter"/>
</dbReference>
<feature type="transmembrane region" description="Helical" evidence="3">
    <location>
        <begin position="376"/>
        <end position="396"/>
    </location>
</feature>
<organism evidence="4 5">
    <name type="scientific">Rubinisphaera italica</name>
    <dbReference type="NCBI Taxonomy" id="2527969"/>
    <lineage>
        <taxon>Bacteria</taxon>
        <taxon>Pseudomonadati</taxon>
        <taxon>Planctomycetota</taxon>
        <taxon>Planctomycetia</taxon>
        <taxon>Planctomycetales</taxon>
        <taxon>Planctomycetaceae</taxon>
        <taxon>Rubinisphaera</taxon>
    </lineage>
</organism>
<evidence type="ECO:0000256" key="3">
    <source>
        <dbReference type="SAM" id="Phobius"/>
    </source>
</evidence>
<dbReference type="EMBL" id="SJPG01000001">
    <property type="protein sequence ID" value="TWT61488.1"/>
    <property type="molecule type" value="Genomic_DNA"/>
</dbReference>
<comment type="caution">
    <text evidence="4">The sequence shown here is derived from an EMBL/GenBank/DDBJ whole genome shotgun (WGS) entry which is preliminary data.</text>
</comment>
<dbReference type="AlphaFoldDB" id="A0A5C5XFE5"/>
<protein>
    <submittedName>
        <fullName evidence="4">HlyD family secretion protein</fullName>
    </submittedName>
</protein>
<reference evidence="4 5" key="1">
    <citation type="submission" date="2019-02" db="EMBL/GenBank/DDBJ databases">
        <title>Deep-cultivation of Planctomycetes and their phenomic and genomic characterization uncovers novel biology.</title>
        <authorList>
            <person name="Wiegand S."/>
            <person name="Jogler M."/>
            <person name="Boedeker C."/>
            <person name="Pinto D."/>
            <person name="Vollmers J."/>
            <person name="Rivas-Marin E."/>
            <person name="Kohn T."/>
            <person name="Peeters S.H."/>
            <person name="Heuer A."/>
            <person name="Rast P."/>
            <person name="Oberbeckmann S."/>
            <person name="Bunk B."/>
            <person name="Jeske O."/>
            <person name="Meyerdierks A."/>
            <person name="Storesund J.E."/>
            <person name="Kallscheuer N."/>
            <person name="Luecker S."/>
            <person name="Lage O.M."/>
            <person name="Pohl T."/>
            <person name="Merkel B.J."/>
            <person name="Hornburger P."/>
            <person name="Mueller R.-W."/>
            <person name="Bruemmer F."/>
            <person name="Labrenz M."/>
            <person name="Spormann A.M."/>
            <person name="Op Den Camp H."/>
            <person name="Overmann J."/>
            <person name="Amann R."/>
            <person name="Jetten M.S.M."/>
            <person name="Mascher T."/>
            <person name="Medema M.H."/>
            <person name="Devos D.P."/>
            <person name="Kaster A.-K."/>
            <person name="Ovreas L."/>
            <person name="Rohde M."/>
            <person name="Galperin M.Y."/>
            <person name="Jogler C."/>
        </authorList>
    </citation>
    <scope>NUCLEOTIDE SEQUENCE [LARGE SCALE GENOMIC DNA]</scope>
    <source>
        <strain evidence="4 5">Pan54</strain>
    </source>
</reference>
<dbReference type="GO" id="GO:0015679">
    <property type="term" value="P:plasma membrane copper ion transport"/>
    <property type="evidence" value="ECO:0007669"/>
    <property type="project" value="TreeGrafter"/>
</dbReference>
<evidence type="ECO:0000256" key="2">
    <source>
        <dbReference type="SAM" id="Coils"/>
    </source>
</evidence>
<feature type="coiled-coil region" evidence="2">
    <location>
        <begin position="453"/>
        <end position="512"/>
    </location>
</feature>
<dbReference type="InterPro" id="IPR029016">
    <property type="entry name" value="GAF-like_dom_sf"/>
</dbReference>
<dbReference type="PANTHER" id="PTHR30097:SF4">
    <property type="entry name" value="SLR6042 PROTEIN"/>
    <property type="match status" value="1"/>
</dbReference>
<dbReference type="Gene3D" id="2.40.50.100">
    <property type="match status" value="1"/>
</dbReference>
<dbReference type="GO" id="GO:0060003">
    <property type="term" value="P:copper ion export"/>
    <property type="evidence" value="ECO:0007669"/>
    <property type="project" value="TreeGrafter"/>
</dbReference>
<dbReference type="SUPFAM" id="SSF111369">
    <property type="entry name" value="HlyD-like secretion proteins"/>
    <property type="match status" value="1"/>
</dbReference>
<dbReference type="Gene3D" id="3.30.450.40">
    <property type="match status" value="1"/>
</dbReference>
<dbReference type="InterPro" id="IPR051909">
    <property type="entry name" value="MFP_Cation_Efflux"/>
</dbReference>
<accession>A0A5C5XFE5</accession>
<sequence>MPSGSATSETLSFAGQFDQLWKCVNEVDNQTGQIDELCHKWLEAVHQTMQTPACIWLAEHSKQVKLFSDIGFNSTLELDAAKISKLIPGWVHRSFSESQVIIQNCTTLGMPARTFVLIPLASSTRSIGVLGILLECTGDEEEVSDWEKPLAQLTLLLSNTLQSMEQRHYAVDYRQVFRQFSLFTQSIHCETKLKHGARNLVDQWQQFTQVDRVSLLCPRFSHPEPVAVSGVNRVDCRSQQMRQLALIARYSQRSGQEVIYDRESREYPEPLKDHLVKYIEESRSTFLKIIPLNAPNIRETGSSTKRHPPKSQPIGILVLERFKNQSAPTRLTEFQTDLVRQSELALTHLQDLDGIFLRSLRRPLGQASQAMRYSRLLRYGIALLLLAMAAWMLTCFSMPRKVMMSGTVVPEKTAQVYAPRASVIRKVHVSSGQHVQVGQVLLELEDTLLQAEISQLEDLIAQQKTETQSFENELLQTGTGNRIERIQLHAEIARAKLQLVAYQQELAVLEHEQNRLTVIAPIDGVVADFEVQSKLDLKPVQIGEKLLEILDDQGTMKIEVLIPESQLGYIYLQDKKVSADQTLPAEIRFLVEPDKTHAGKLLRPEVARIVYKNQEPFLKCTVSLDDLTGQSYLGATVNAQVKCSPAPLGSILFGDFFHGLKSQFWWETF</sequence>
<keyword evidence="5" id="KW-1185">Reference proteome</keyword>
<keyword evidence="2" id="KW-0175">Coiled coil</keyword>